<evidence type="ECO:0000313" key="2">
    <source>
        <dbReference type="Proteomes" id="UP000515873"/>
    </source>
</evidence>
<dbReference type="KEGG" id="dtl:H8F01_16715"/>
<protein>
    <submittedName>
        <fullName evidence="1">Uncharacterized protein</fullName>
    </submittedName>
</protein>
<dbReference type="EMBL" id="CP060412">
    <property type="protein sequence ID" value="QNK00712.1"/>
    <property type="molecule type" value="Genomic_DNA"/>
</dbReference>
<sequence>MQFEVLRSTAGVIRQPLSGEMFGSLTGAVLLLFDAAIAWAIERPPESRPSC</sequence>
<accession>A0A7G8Q1Q4</accession>
<keyword evidence="2" id="KW-1185">Reference proteome</keyword>
<dbReference type="AlphaFoldDB" id="A0A7G8Q1Q4"/>
<reference evidence="1 2" key="1">
    <citation type="submission" date="2020-08" db="EMBL/GenBank/DDBJ databases">
        <title>Dyella sp. G9 isolated from forest soil.</title>
        <authorList>
            <person name="Fu J."/>
            <person name="Qiu L."/>
        </authorList>
    </citation>
    <scope>NUCLEOTIDE SEQUENCE [LARGE SCALE GENOMIC DNA]</scope>
    <source>
        <strain evidence="1 2">G9</strain>
    </source>
</reference>
<dbReference type="RefSeq" id="WP_187056184.1">
    <property type="nucleotide sequence ID" value="NZ_CP060412.1"/>
</dbReference>
<evidence type="ECO:0000313" key="1">
    <source>
        <dbReference type="EMBL" id="QNK00712.1"/>
    </source>
</evidence>
<organism evidence="1 2">
    <name type="scientific">Dyella telluris</name>
    <dbReference type="NCBI Taxonomy" id="2763498"/>
    <lineage>
        <taxon>Bacteria</taxon>
        <taxon>Pseudomonadati</taxon>
        <taxon>Pseudomonadota</taxon>
        <taxon>Gammaproteobacteria</taxon>
        <taxon>Lysobacterales</taxon>
        <taxon>Rhodanobacteraceae</taxon>
        <taxon>Dyella</taxon>
    </lineage>
</organism>
<dbReference type="Proteomes" id="UP000515873">
    <property type="component" value="Chromosome"/>
</dbReference>
<gene>
    <name evidence="1" type="ORF">H8F01_16715</name>
</gene>
<proteinExistence type="predicted"/>
<name>A0A7G8Q1Q4_9GAMM</name>